<dbReference type="EMBL" id="KV897951">
    <property type="protein sequence ID" value="OON16311.1"/>
    <property type="molecule type" value="Genomic_DNA"/>
</dbReference>
<proteinExistence type="predicted"/>
<evidence type="ECO:0000313" key="3">
    <source>
        <dbReference type="Proteomes" id="UP000243686"/>
    </source>
</evidence>
<evidence type="ECO:0000313" key="2">
    <source>
        <dbReference type="EMBL" id="OON16311.1"/>
    </source>
</evidence>
<evidence type="ECO:0000259" key="1">
    <source>
        <dbReference type="Pfam" id="PF12742"/>
    </source>
</evidence>
<sequence length="314" mass="35646">QAPISDLIVGEDFILQLHLTNSSPWDLEVLSTRFKLSDTVVFSDGNQDVQIKDLCVQAECRVTECQILTVSRLDQENGVVNLGQYEVSWRRKSTTENSNSALVLTTSFDLFSCTVLELPVRVRADIPTIGTVLTPLPVFFVLENQTIYPQEVLIQLEPSPSFMFSGQHKLRLRVLPGSPQFLRYLFLPLFTGYLVIPRLRITLTRVDGSGPGDEQTLKLHMEERMLRQIPTHVFVVNQPFWLNGFIDPNILSPWLPVSPSFCRSSRFSHSTGSDWLATNWEDITSTRLERTPAEKPINKTLDDLQLTIEENDGN</sequence>
<dbReference type="Pfam" id="PF12742">
    <property type="entry name" value="Gryzun-like"/>
    <property type="match status" value="1"/>
</dbReference>
<reference evidence="2 3" key="1">
    <citation type="submission" date="2015-03" db="EMBL/GenBank/DDBJ databases">
        <title>Draft genome of the nematode, Opisthorchis viverrini.</title>
        <authorList>
            <person name="Mitreva M."/>
        </authorList>
    </citation>
    <scope>NUCLEOTIDE SEQUENCE [LARGE SCALE GENOMIC DNA]</scope>
    <source>
        <strain evidence="2">Khon Kaen</strain>
    </source>
</reference>
<dbReference type="InterPro" id="IPR025876">
    <property type="entry name" value="TRAPPC11_C"/>
</dbReference>
<organism evidence="2 3">
    <name type="scientific">Opisthorchis viverrini</name>
    <name type="common">Southeast Asian liver fluke</name>
    <dbReference type="NCBI Taxonomy" id="6198"/>
    <lineage>
        <taxon>Eukaryota</taxon>
        <taxon>Metazoa</taxon>
        <taxon>Spiralia</taxon>
        <taxon>Lophotrochozoa</taxon>
        <taxon>Platyhelminthes</taxon>
        <taxon>Trematoda</taxon>
        <taxon>Digenea</taxon>
        <taxon>Opisthorchiida</taxon>
        <taxon>Opisthorchiata</taxon>
        <taxon>Opisthorchiidae</taxon>
        <taxon>Opisthorchis</taxon>
    </lineage>
</organism>
<feature type="non-terminal residue" evidence="2">
    <location>
        <position position="314"/>
    </location>
</feature>
<name>A0A1S8WPJ3_OPIVI</name>
<dbReference type="PANTHER" id="PTHR14374">
    <property type="entry name" value="FOIE GRAS"/>
    <property type="match status" value="1"/>
</dbReference>
<dbReference type="PANTHER" id="PTHR14374:SF0">
    <property type="entry name" value="TRAFFICKING PROTEIN PARTICLE COMPLEX SUBUNIT 11"/>
    <property type="match status" value="1"/>
</dbReference>
<protein>
    <recommendedName>
        <fullName evidence="1">Trafficking protein particle complex subunit 11 C-terminal domain-containing protein</fullName>
    </recommendedName>
</protein>
<dbReference type="AlphaFoldDB" id="A0A1S8WPJ3"/>
<feature type="domain" description="Trafficking protein particle complex subunit 11 C-terminal" evidence="1">
    <location>
        <begin position="150"/>
        <end position="201"/>
    </location>
</feature>
<dbReference type="Proteomes" id="UP000243686">
    <property type="component" value="Unassembled WGS sequence"/>
</dbReference>
<feature type="non-terminal residue" evidence="2">
    <location>
        <position position="1"/>
    </location>
</feature>
<accession>A0A1S8WPJ3</accession>
<gene>
    <name evidence="2" type="ORF">X801_07878</name>
</gene>
<keyword evidence="3" id="KW-1185">Reference proteome</keyword>